<dbReference type="InParanoid" id="Q2LUU7"/>
<dbReference type="KEGG" id="sat:SYN_01007"/>
<dbReference type="PIRSF" id="PIRSF033563">
    <property type="entry name" value="UCP033563"/>
    <property type="match status" value="1"/>
</dbReference>
<dbReference type="AlphaFoldDB" id="Q2LUU7"/>
<name>Q2LUU7_SYNAS</name>
<proteinExistence type="predicted"/>
<dbReference type="eggNOG" id="COG4198">
    <property type="taxonomic scope" value="Bacteria"/>
</dbReference>
<evidence type="ECO:0000313" key="2">
    <source>
        <dbReference type="Proteomes" id="UP000001933"/>
    </source>
</evidence>
<dbReference type="InterPro" id="IPR008323">
    <property type="entry name" value="UCP033563"/>
</dbReference>
<dbReference type="PANTHER" id="PTHR36454">
    <property type="entry name" value="LMO2823 PROTEIN"/>
    <property type="match status" value="1"/>
</dbReference>
<gene>
    <name evidence="1" type="ORF">SYN_01007</name>
</gene>
<accession>Q2LUU7</accession>
<dbReference type="Pfam" id="PF06245">
    <property type="entry name" value="DUF1015"/>
    <property type="match status" value="1"/>
</dbReference>
<evidence type="ECO:0000313" key="1">
    <source>
        <dbReference type="EMBL" id="ABC77855.1"/>
    </source>
</evidence>
<sequence>MPVFRKFCRRRIVMSVVIPFRALRPGRSFAKEVASLPYDVLNRDEARALASGNPVSFLRVEKSEIDVNPPDDVVPEKIFEKAKENLENFVRQGVMLQDENPCFYIYRQRMGAHEQTGIVGCASVSEYESGLIKKHELTRADKELERTRHVDTVNAQTGPVFLTYRAAEEIDRLVEGFKSGSPEYDFTAADGIVHTVWIVSNPEDIRNLAQELRKLEALYIADGHHRAAAACSVCRFRREGNPGHRGDEPYNFFLSVIFPHNQLRIMDYNRAVRDLHGLEKEEFLRKVEELFEIRADFTAKSPSAFHSFGMYLDGRWYELTARKNLCDETDPIGSLDVSILQNHLLEPVLGIHDPRTDQRIDFIGGIRGMEELERLVDSGKFAVAFSLFPTTLDQLMAVADAGLVMPPKSTWFEPKLRSGLFVHRLQ</sequence>
<dbReference type="Proteomes" id="UP000001933">
    <property type="component" value="Chromosome"/>
</dbReference>
<organism evidence="1 2">
    <name type="scientific">Syntrophus aciditrophicus (strain SB)</name>
    <dbReference type="NCBI Taxonomy" id="56780"/>
    <lineage>
        <taxon>Bacteria</taxon>
        <taxon>Pseudomonadati</taxon>
        <taxon>Thermodesulfobacteriota</taxon>
        <taxon>Syntrophia</taxon>
        <taxon>Syntrophales</taxon>
        <taxon>Syntrophaceae</taxon>
        <taxon>Syntrophus</taxon>
    </lineage>
</organism>
<dbReference type="PANTHER" id="PTHR36454:SF1">
    <property type="entry name" value="DUF1015 DOMAIN-CONTAINING PROTEIN"/>
    <property type="match status" value="1"/>
</dbReference>
<protein>
    <submittedName>
        <fullName evidence="1">Hypothetical exported protein</fullName>
    </submittedName>
</protein>
<dbReference type="STRING" id="56780.SYN_01007"/>
<dbReference type="EMBL" id="CP000252">
    <property type="protein sequence ID" value="ABC77855.1"/>
    <property type="molecule type" value="Genomic_DNA"/>
</dbReference>
<keyword evidence="2" id="KW-1185">Reference proteome</keyword>
<dbReference type="HOGENOM" id="CLU_031277_0_0_7"/>
<reference evidence="1 2" key="1">
    <citation type="journal article" date="2007" name="Proc. Natl. Acad. Sci. U.S.A.">
        <title>The genome of Syntrophus aciditrophicus: life at the thermodynamic limit of microbial growth.</title>
        <authorList>
            <person name="McInerney M.J."/>
            <person name="Rohlin L."/>
            <person name="Mouttaki H."/>
            <person name="Kim U."/>
            <person name="Krupp R.S."/>
            <person name="Rios-Hernandez L."/>
            <person name="Sieber J."/>
            <person name="Struchtemeyer C.G."/>
            <person name="Bhattacharyya A."/>
            <person name="Campbell J.W."/>
            <person name="Gunsalus R.P."/>
        </authorList>
    </citation>
    <scope>NUCLEOTIDE SEQUENCE [LARGE SCALE GENOMIC DNA]</scope>
    <source>
        <strain evidence="1 2">SB</strain>
    </source>
</reference>
<dbReference type="DNASU" id="3882809"/>